<feature type="domain" description="Myb-like" evidence="8">
    <location>
        <begin position="19"/>
        <end position="71"/>
    </location>
</feature>
<dbReference type="PROSITE" id="PS51294">
    <property type="entry name" value="HTH_MYB"/>
    <property type="match status" value="1"/>
</dbReference>
<dbReference type="Proteomes" id="UP000655225">
    <property type="component" value="Unassembled WGS sequence"/>
</dbReference>
<evidence type="ECO:0000313" key="11">
    <source>
        <dbReference type="Proteomes" id="UP000655225"/>
    </source>
</evidence>
<dbReference type="GO" id="GO:0005634">
    <property type="term" value="C:nucleus"/>
    <property type="evidence" value="ECO:0007669"/>
    <property type="project" value="UniProtKB-SubCell"/>
</dbReference>
<keyword evidence="3" id="KW-0805">Transcription regulation</keyword>
<keyword evidence="5" id="KW-0804">Transcription</keyword>
<sequence length="224" mass="24844">MWNPDDLPGKNISHVSNGNYRLRKGLWSPEEDEKLMKYMLSNGQGCWSEVARNAGLQRDSSEPRDAMEGFISMHEHDTMCMYMDSSSSSPSSMQAMAISNRFGSSGAAGYFNVSTCLTQVGMGDGFYGDHGVLGAGDFGVEGELFVPPLESISIDENATSDKTMEENTNNKNNTINNNNYKLENNMDGVGNYNWEGENLRMGEWELGDLMEDASSFPFLDFQVE</sequence>
<evidence type="ECO:0000313" key="10">
    <source>
        <dbReference type="EMBL" id="KAF8395854.1"/>
    </source>
</evidence>
<dbReference type="Gene3D" id="1.10.10.60">
    <property type="entry name" value="Homeodomain-like"/>
    <property type="match status" value="1"/>
</dbReference>
<dbReference type="EMBL" id="JABCRI010000013">
    <property type="protein sequence ID" value="KAF8395854.1"/>
    <property type="molecule type" value="Genomic_DNA"/>
</dbReference>
<dbReference type="PROSITE" id="PS50090">
    <property type="entry name" value="MYB_LIKE"/>
    <property type="match status" value="1"/>
</dbReference>
<name>A0A835DD39_TETSI</name>
<dbReference type="InterPro" id="IPR051953">
    <property type="entry name" value="Plant_SW-associated_TFs"/>
</dbReference>
<accession>A0A835DD39</accession>
<dbReference type="SUPFAM" id="SSF46689">
    <property type="entry name" value="Homeodomain-like"/>
    <property type="match status" value="1"/>
</dbReference>
<dbReference type="InterPro" id="IPR009057">
    <property type="entry name" value="Homeodomain-like_sf"/>
</dbReference>
<keyword evidence="11" id="KW-1185">Reference proteome</keyword>
<evidence type="ECO:0000256" key="1">
    <source>
        <dbReference type="ARBA" id="ARBA00004123"/>
    </source>
</evidence>
<organism evidence="10 11">
    <name type="scientific">Tetracentron sinense</name>
    <name type="common">Spur-leaf</name>
    <dbReference type="NCBI Taxonomy" id="13715"/>
    <lineage>
        <taxon>Eukaryota</taxon>
        <taxon>Viridiplantae</taxon>
        <taxon>Streptophyta</taxon>
        <taxon>Embryophyta</taxon>
        <taxon>Tracheophyta</taxon>
        <taxon>Spermatophyta</taxon>
        <taxon>Magnoliopsida</taxon>
        <taxon>Trochodendrales</taxon>
        <taxon>Trochodendraceae</taxon>
        <taxon>Tetracentron</taxon>
    </lineage>
</organism>
<dbReference type="InterPro" id="IPR017930">
    <property type="entry name" value="Myb_dom"/>
</dbReference>
<comment type="caution">
    <text evidence="10">The sequence shown here is derived from an EMBL/GenBank/DDBJ whole genome shotgun (WGS) entry which is preliminary data.</text>
</comment>
<evidence type="ECO:0000256" key="5">
    <source>
        <dbReference type="ARBA" id="ARBA00023163"/>
    </source>
</evidence>
<feature type="compositionally biased region" description="Low complexity" evidence="7">
    <location>
        <begin position="166"/>
        <end position="179"/>
    </location>
</feature>
<dbReference type="Pfam" id="PF00249">
    <property type="entry name" value="Myb_DNA-binding"/>
    <property type="match status" value="1"/>
</dbReference>
<gene>
    <name evidence="10" type="ORF">HHK36_019808</name>
</gene>
<keyword evidence="6" id="KW-0539">Nucleus</keyword>
<evidence type="ECO:0000256" key="3">
    <source>
        <dbReference type="ARBA" id="ARBA00023015"/>
    </source>
</evidence>
<keyword evidence="4" id="KW-0238">DNA-binding</keyword>
<protein>
    <submittedName>
        <fullName evidence="10">Uncharacterized protein</fullName>
    </submittedName>
</protein>
<feature type="region of interest" description="Disordered" evidence="7">
    <location>
        <begin position="159"/>
        <end position="179"/>
    </location>
</feature>
<dbReference type="OrthoDB" id="2143914at2759"/>
<dbReference type="GO" id="GO:0003677">
    <property type="term" value="F:DNA binding"/>
    <property type="evidence" value="ECO:0007669"/>
    <property type="project" value="UniProtKB-KW"/>
</dbReference>
<dbReference type="PANTHER" id="PTHR47997:SF73">
    <property type="entry name" value="TRANSCRIPTION FACTOR MYB83-LIKE"/>
    <property type="match status" value="1"/>
</dbReference>
<dbReference type="PANTHER" id="PTHR47997">
    <property type="entry name" value="MYB DOMAIN PROTEIN 55"/>
    <property type="match status" value="1"/>
</dbReference>
<comment type="subcellular location">
    <subcellularLocation>
        <location evidence="1">Nucleus</location>
    </subcellularLocation>
</comment>
<evidence type="ECO:0000256" key="7">
    <source>
        <dbReference type="SAM" id="MobiDB-lite"/>
    </source>
</evidence>
<dbReference type="CDD" id="cd00167">
    <property type="entry name" value="SANT"/>
    <property type="match status" value="1"/>
</dbReference>
<feature type="domain" description="HTH myb-type" evidence="9">
    <location>
        <begin position="19"/>
        <end position="55"/>
    </location>
</feature>
<evidence type="ECO:0000256" key="6">
    <source>
        <dbReference type="ARBA" id="ARBA00023242"/>
    </source>
</evidence>
<evidence type="ECO:0000259" key="8">
    <source>
        <dbReference type="PROSITE" id="PS50090"/>
    </source>
</evidence>
<dbReference type="InterPro" id="IPR001005">
    <property type="entry name" value="SANT/Myb"/>
</dbReference>
<evidence type="ECO:0000256" key="2">
    <source>
        <dbReference type="ARBA" id="ARBA00022737"/>
    </source>
</evidence>
<reference evidence="10 11" key="1">
    <citation type="submission" date="2020-04" db="EMBL/GenBank/DDBJ databases">
        <title>Plant Genome Project.</title>
        <authorList>
            <person name="Zhang R.-G."/>
        </authorList>
    </citation>
    <scope>NUCLEOTIDE SEQUENCE [LARGE SCALE GENOMIC DNA]</scope>
    <source>
        <strain evidence="10">YNK0</strain>
        <tissue evidence="10">Leaf</tissue>
    </source>
</reference>
<dbReference type="AlphaFoldDB" id="A0A835DD39"/>
<proteinExistence type="predicted"/>
<keyword evidence="2" id="KW-0677">Repeat</keyword>
<evidence type="ECO:0000256" key="4">
    <source>
        <dbReference type="ARBA" id="ARBA00023125"/>
    </source>
</evidence>
<evidence type="ECO:0000259" key="9">
    <source>
        <dbReference type="PROSITE" id="PS51294"/>
    </source>
</evidence>